<evidence type="ECO:0000256" key="1">
    <source>
        <dbReference type="ARBA" id="ARBA00006987"/>
    </source>
</evidence>
<protein>
    <submittedName>
        <fullName evidence="3">Tripartite tricarboxylate transporter substrate binding protein</fullName>
    </submittedName>
</protein>
<dbReference type="EMBL" id="CP065668">
    <property type="protein sequence ID" value="QPS11232.1"/>
    <property type="molecule type" value="Genomic_DNA"/>
</dbReference>
<dbReference type="PIRSF" id="PIRSF017082">
    <property type="entry name" value="YflP"/>
    <property type="match status" value="1"/>
</dbReference>
<accession>A0A7T2W2A0</accession>
<name>A0A7T2W2A0_DELAC</name>
<evidence type="ECO:0000256" key="2">
    <source>
        <dbReference type="SAM" id="SignalP"/>
    </source>
</evidence>
<dbReference type="InterPro" id="IPR005064">
    <property type="entry name" value="BUG"/>
</dbReference>
<gene>
    <name evidence="3" type="ORF">I6G66_15055</name>
</gene>
<dbReference type="PANTHER" id="PTHR42928">
    <property type="entry name" value="TRICARBOXYLATE-BINDING PROTEIN"/>
    <property type="match status" value="1"/>
</dbReference>
<dbReference type="PROSITE" id="PS51257">
    <property type="entry name" value="PROKAR_LIPOPROTEIN"/>
    <property type="match status" value="1"/>
</dbReference>
<keyword evidence="2" id="KW-0732">Signal</keyword>
<reference evidence="3 4" key="1">
    <citation type="submission" date="2020-12" db="EMBL/GenBank/DDBJ databases">
        <title>FDA dAtabase for Regulatory Grade micrObial Sequences (FDA-ARGOS): Supporting development and validation of Infectious Disease Dx tests.</title>
        <authorList>
            <person name="Sproer C."/>
            <person name="Gronow S."/>
            <person name="Severitt S."/>
            <person name="Schroder I."/>
            <person name="Tallon L."/>
            <person name="Sadzewicz L."/>
            <person name="Zhao X."/>
            <person name="Boylan J."/>
            <person name="Ott S."/>
            <person name="Bowen H."/>
            <person name="Vavikolanu K."/>
            <person name="Mehta A."/>
            <person name="Aluvathingal J."/>
            <person name="Nadendla S."/>
            <person name="Lowell S."/>
            <person name="Myers T."/>
            <person name="Yan Y."/>
            <person name="Sichtig H."/>
        </authorList>
    </citation>
    <scope>NUCLEOTIDE SEQUENCE [LARGE SCALE GENOMIC DNA]</scope>
    <source>
        <strain evidence="3 4">FDAARGOS_909</strain>
    </source>
</reference>
<comment type="similarity">
    <text evidence="1">Belongs to the UPF0065 (bug) family.</text>
</comment>
<dbReference type="Gene3D" id="3.40.190.10">
    <property type="entry name" value="Periplasmic binding protein-like II"/>
    <property type="match status" value="1"/>
</dbReference>
<sequence length="321" mass="33579">MIQRRQILAGLAGMACSGPLLAQQWPAKPVRVVTPYPPGGATDITARVYAQYLGQWLGQPFVIENRAGAGGEIGATAVANSAGDGYSLLFGAIGSLAIHAVIPTQKPPYDLMTAFTGISMGSSVPLAIAVRSDLPAHSVAELVKLGKAGGKGLTYGSAGNGSTQHMTGEYFQQAAGIKLVHIPYKGSAPAVADLLGGQIDLVFETLPALASQIGSGKLRILAVTSAKRSDMLPDVPTLKESGFPDFEVTTYYGLLAPKATPPAIVGQLSKAMQEIAKMREVRQTLQKQGADAYASSPEHTTRLIEAELAKWGQVQKTAQVQ</sequence>
<feature type="chain" id="PRO_5032542959" evidence="2">
    <location>
        <begin position="23"/>
        <end position="321"/>
    </location>
</feature>
<dbReference type="AlphaFoldDB" id="A0A7T2W2A0"/>
<dbReference type="Pfam" id="PF03401">
    <property type="entry name" value="TctC"/>
    <property type="match status" value="1"/>
</dbReference>
<dbReference type="InterPro" id="IPR042100">
    <property type="entry name" value="Bug_dom1"/>
</dbReference>
<dbReference type="RefSeq" id="WP_197957330.1">
    <property type="nucleotide sequence ID" value="NZ_CP065668.1"/>
</dbReference>
<feature type="signal peptide" evidence="2">
    <location>
        <begin position="1"/>
        <end position="22"/>
    </location>
</feature>
<dbReference type="SUPFAM" id="SSF53850">
    <property type="entry name" value="Periplasmic binding protein-like II"/>
    <property type="match status" value="1"/>
</dbReference>
<dbReference type="CDD" id="cd07012">
    <property type="entry name" value="PBP2_Bug_TTT"/>
    <property type="match status" value="1"/>
</dbReference>
<dbReference type="Proteomes" id="UP000594778">
    <property type="component" value="Chromosome"/>
</dbReference>
<proteinExistence type="inferred from homology"/>
<dbReference type="Gene3D" id="3.40.190.150">
    <property type="entry name" value="Bordetella uptake gene, domain 1"/>
    <property type="match status" value="1"/>
</dbReference>
<dbReference type="PANTHER" id="PTHR42928:SF5">
    <property type="entry name" value="BLR1237 PROTEIN"/>
    <property type="match status" value="1"/>
</dbReference>
<evidence type="ECO:0000313" key="3">
    <source>
        <dbReference type="EMBL" id="QPS11232.1"/>
    </source>
</evidence>
<evidence type="ECO:0000313" key="4">
    <source>
        <dbReference type="Proteomes" id="UP000594778"/>
    </source>
</evidence>
<organism evidence="3 4">
    <name type="scientific">Delftia acidovorans</name>
    <name type="common">Pseudomonas acidovorans</name>
    <name type="synonym">Comamonas acidovorans</name>
    <dbReference type="NCBI Taxonomy" id="80866"/>
    <lineage>
        <taxon>Bacteria</taxon>
        <taxon>Pseudomonadati</taxon>
        <taxon>Pseudomonadota</taxon>
        <taxon>Betaproteobacteria</taxon>
        <taxon>Burkholderiales</taxon>
        <taxon>Comamonadaceae</taxon>
        <taxon>Delftia</taxon>
    </lineage>
</organism>